<comment type="caution">
    <text evidence="3">The sequence shown here is derived from an EMBL/GenBank/DDBJ whole genome shotgun (WGS) entry which is preliminary data.</text>
</comment>
<sequence>MFRTIVEQTSRFSAVFPLPRALRTILRGVAILVAAAMASMLALTIAPHSTRANLELCIAWQSESHLDPRKTDSRSAPSAQSAQSLAIDRCIE</sequence>
<accession>A0ABR6FI64</accession>
<keyword evidence="2" id="KW-0812">Transmembrane</keyword>
<evidence type="ECO:0000256" key="2">
    <source>
        <dbReference type="SAM" id="Phobius"/>
    </source>
</evidence>
<evidence type="ECO:0000313" key="4">
    <source>
        <dbReference type="Proteomes" id="UP000533533"/>
    </source>
</evidence>
<dbReference type="RefSeq" id="WP_133253601.1">
    <property type="nucleotide sequence ID" value="NZ_JACHVZ010000003.1"/>
</dbReference>
<dbReference type="Proteomes" id="UP000533533">
    <property type="component" value="Unassembled WGS sequence"/>
</dbReference>
<proteinExistence type="predicted"/>
<name>A0ABR6FI64_9BURK</name>
<feature type="compositionally biased region" description="Low complexity" evidence="1">
    <location>
        <begin position="74"/>
        <end position="86"/>
    </location>
</feature>
<keyword evidence="4" id="KW-1185">Reference proteome</keyword>
<keyword evidence="2" id="KW-1133">Transmembrane helix</keyword>
<keyword evidence="2" id="KW-0472">Membrane</keyword>
<gene>
    <name evidence="3" type="ORF">FHX59_001182</name>
</gene>
<evidence type="ECO:0000256" key="1">
    <source>
        <dbReference type="SAM" id="MobiDB-lite"/>
    </source>
</evidence>
<feature type="region of interest" description="Disordered" evidence="1">
    <location>
        <begin position="67"/>
        <end position="92"/>
    </location>
</feature>
<evidence type="ECO:0000313" key="3">
    <source>
        <dbReference type="EMBL" id="MBB2926773.1"/>
    </source>
</evidence>
<protein>
    <submittedName>
        <fullName evidence="3">Uncharacterized protein</fullName>
    </submittedName>
</protein>
<feature type="transmembrane region" description="Helical" evidence="2">
    <location>
        <begin position="25"/>
        <end position="46"/>
    </location>
</feature>
<reference evidence="3 4" key="1">
    <citation type="submission" date="2020-08" db="EMBL/GenBank/DDBJ databases">
        <title>Genomic Encyclopedia of Type Strains, Phase IV (KMG-V): Genome sequencing to study the core and pangenomes of soil and plant-associated prokaryotes.</title>
        <authorList>
            <person name="Whitman W."/>
        </authorList>
    </citation>
    <scope>NUCLEOTIDE SEQUENCE [LARGE SCALE GENOMIC DNA]</scope>
    <source>
        <strain evidence="3 4">SRMrh-85</strain>
    </source>
</reference>
<organism evidence="3 4">
    <name type="scientific">Paraburkholderia silvatlantica</name>
    <dbReference type="NCBI Taxonomy" id="321895"/>
    <lineage>
        <taxon>Bacteria</taxon>
        <taxon>Pseudomonadati</taxon>
        <taxon>Pseudomonadota</taxon>
        <taxon>Betaproteobacteria</taxon>
        <taxon>Burkholderiales</taxon>
        <taxon>Burkholderiaceae</taxon>
        <taxon>Paraburkholderia</taxon>
    </lineage>
</organism>
<dbReference type="EMBL" id="JACHVZ010000003">
    <property type="protein sequence ID" value="MBB2926773.1"/>
    <property type="molecule type" value="Genomic_DNA"/>
</dbReference>